<dbReference type="GO" id="GO:0008080">
    <property type="term" value="F:N-acetyltransferase activity"/>
    <property type="evidence" value="ECO:0007669"/>
    <property type="project" value="TreeGrafter"/>
</dbReference>
<evidence type="ECO:0000313" key="6">
    <source>
        <dbReference type="Proteomes" id="UP000663879"/>
    </source>
</evidence>
<protein>
    <recommendedName>
        <fullName evidence="4">N-acetyltransferase domain-containing protein</fullName>
    </recommendedName>
</protein>
<comment type="similarity">
    <text evidence="1">Belongs to the acetyltransferase family.</text>
</comment>
<reference evidence="5" key="1">
    <citation type="submission" date="2021-02" db="EMBL/GenBank/DDBJ databases">
        <authorList>
            <person name="Nowell W R."/>
        </authorList>
    </citation>
    <scope>NUCLEOTIDE SEQUENCE</scope>
    <source>
        <strain evidence="5">Ploen Becks lab</strain>
    </source>
</reference>
<dbReference type="OrthoDB" id="7305308at2759"/>
<sequence>MKFLICFLFIEPIFNSITKFDILLNSSRNSLECLDSLKYLEISTSVNRKNIRLTYKKFTKFSQLKTSCYDYSKIPIYSMLIEPDKDLILDSSFNFNKTTKVYLESGFFQSFNNIKGIDINCILVANIFPLNRKSRLFFYYSRFNLYSNGKILESCRLEKSVEFLENVEELQFSFTNKYSEKTYPILFLNKSLIRMSFNGIINVFVKKNILNFVDIETFNQTYNFSVGFLFVKIYNIKLDHKLIHKKLYNGIKLLNIEGHINSVDKNFILMSFKNLKTLNLNVYLKSIYIIFYESNKWLLTLDFKLSVNIRILDEYTYPNSDICLFYNLPKISGLQIFSYKSGPNCTCTKYLIMAQFNRSTYGECRNFRIKNYTPNDAEIIYRLNYEKLAKKFPKENFLQELKKKPFTGFFVLNDQNNETIHLDNVQSYLLFYNSYSSWDNRTAHIFDIWFKPSLTNDEKYSFLNQLVSKLFVYARDNLIDPINYHILECKQNEFLLERLQWEEIGAIDLSKNEGWLIYEMDLEQMKNFLNQGFSKLNNFDISKVTDINEYGPKIHKLIHEMSIYEKMEDQFKLSIDGLIKDYKYEDKMNGFYEAMVVFNDQTDLIGHALYYRTYELERGVGCYIEELYIQENYRRMGLGKILWKELIEDCLQKFNVNYMQWAVLDWNSSAVNFYEKCGAKLLENLRLFRFPSNRIYK</sequence>
<dbReference type="InterPro" id="IPR051016">
    <property type="entry name" value="Diverse_Substrate_AcTransf"/>
</dbReference>
<dbReference type="EMBL" id="CAJNOC010002361">
    <property type="protein sequence ID" value="CAF0928742.1"/>
    <property type="molecule type" value="Genomic_DNA"/>
</dbReference>
<evidence type="ECO:0000259" key="4">
    <source>
        <dbReference type="PROSITE" id="PS51186"/>
    </source>
</evidence>
<dbReference type="Pfam" id="PF00583">
    <property type="entry name" value="Acetyltransf_1"/>
    <property type="match status" value="1"/>
</dbReference>
<dbReference type="AlphaFoldDB" id="A0A814BMG2"/>
<dbReference type="CDD" id="cd04301">
    <property type="entry name" value="NAT_SF"/>
    <property type="match status" value="1"/>
</dbReference>
<evidence type="ECO:0000256" key="3">
    <source>
        <dbReference type="ARBA" id="ARBA00023315"/>
    </source>
</evidence>
<keyword evidence="2" id="KW-0808">Transferase</keyword>
<proteinExistence type="inferred from homology"/>
<name>A0A814BMG2_9BILA</name>
<accession>A0A814BMG2</accession>
<dbReference type="PANTHER" id="PTHR10545">
    <property type="entry name" value="DIAMINE N-ACETYLTRANSFERASE"/>
    <property type="match status" value="1"/>
</dbReference>
<evidence type="ECO:0000256" key="1">
    <source>
        <dbReference type="ARBA" id="ARBA00008694"/>
    </source>
</evidence>
<feature type="domain" description="N-acetyltransferase" evidence="4">
    <location>
        <begin position="545"/>
        <end position="697"/>
    </location>
</feature>
<dbReference type="Proteomes" id="UP000663879">
    <property type="component" value="Unassembled WGS sequence"/>
</dbReference>
<dbReference type="InterPro" id="IPR016181">
    <property type="entry name" value="Acyl_CoA_acyltransferase"/>
</dbReference>
<evidence type="ECO:0000256" key="2">
    <source>
        <dbReference type="ARBA" id="ARBA00022679"/>
    </source>
</evidence>
<organism evidence="5 6">
    <name type="scientific">Brachionus calyciflorus</name>
    <dbReference type="NCBI Taxonomy" id="104777"/>
    <lineage>
        <taxon>Eukaryota</taxon>
        <taxon>Metazoa</taxon>
        <taxon>Spiralia</taxon>
        <taxon>Gnathifera</taxon>
        <taxon>Rotifera</taxon>
        <taxon>Eurotatoria</taxon>
        <taxon>Monogononta</taxon>
        <taxon>Pseudotrocha</taxon>
        <taxon>Ploima</taxon>
        <taxon>Brachionidae</taxon>
        <taxon>Brachionus</taxon>
    </lineage>
</organism>
<dbReference type="Gene3D" id="3.40.630.30">
    <property type="match status" value="2"/>
</dbReference>
<evidence type="ECO:0000313" key="5">
    <source>
        <dbReference type="EMBL" id="CAF0928742.1"/>
    </source>
</evidence>
<dbReference type="InterPro" id="IPR000182">
    <property type="entry name" value="GNAT_dom"/>
</dbReference>
<dbReference type="PANTHER" id="PTHR10545:SF29">
    <property type="entry name" value="GH14572P-RELATED"/>
    <property type="match status" value="1"/>
</dbReference>
<dbReference type="SUPFAM" id="SSF55729">
    <property type="entry name" value="Acyl-CoA N-acyltransferases (Nat)"/>
    <property type="match status" value="1"/>
</dbReference>
<keyword evidence="3" id="KW-0012">Acyltransferase</keyword>
<comment type="caution">
    <text evidence="5">The sequence shown here is derived from an EMBL/GenBank/DDBJ whole genome shotgun (WGS) entry which is preliminary data.</text>
</comment>
<gene>
    <name evidence="5" type="ORF">OXX778_LOCUS12788</name>
</gene>
<dbReference type="PROSITE" id="PS51186">
    <property type="entry name" value="GNAT"/>
    <property type="match status" value="1"/>
</dbReference>
<keyword evidence="6" id="KW-1185">Reference proteome</keyword>